<gene>
    <name evidence="1" type="ORF">bsdtb5_03060</name>
</gene>
<evidence type="ECO:0008006" key="3">
    <source>
        <dbReference type="Google" id="ProtNLM"/>
    </source>
</evidence>
<dbReference type="Gene3D" id="1.10.10.1150">
    <property type="entry name" value="Coenzyme PQQ synthesis protein D (PqqD)"/>
    <property type="match status" value="1"/>
</dbReference>
<accession>A0A7R7EHY8</accession>
<dbReference type="Pfam" id="PF05402">
    <property type="entry name" value="PqqD"/>
    <property type="match status" value="1"/>
</dbReference>
<name>A0A7R7EHY8_9FIRM</name>
<organism evidence="1 2">
    <name type="scientific">Anaeromicropila herbilytica</name>
    <dbReference type="NCBI Taxonomy" id="2785025"/>
    <lineage>
        <taxon>Bacteria</taxon>
        <taxon>Bacillati</taxon>
        <taxon>Bacillota</taxon>
        <taxon>Clostridia</taxon>
        <taxon>Lachnospirales</taxon>
        <taxon>Lachnospiraceae</taxon>
        <taxon>Anaeromicropila</taxon>
    </lineage>
</organism>
<dbReference type="EMBL" id="AP024169">
    <property type="protein sequence ID" value="BCN29011.1"/>
    <property type="molecule type" value="Genomic_DNA"/>
</dbReference>
<dbReference type="InterPro" id="IPR008792">
    <property type="entry name" value="PQQD"/>
</dbReference>
<reference evidence="1 2" key="1">
    <citation type="submission" date="2020-11" db="EMBL/GenBank/DDBJ databases">
        <title>Draft genome sequencing of a Lachnospiraceae strain isolated from anoxic soil subjected to BSD treatment.</title>
        <authorList>
            <person name="Uek A."/>
            <person name="Tonouchi A."/>
        </authorList>
    </citation>
    <scope>NUCLEOTIDE SEQUENCE [LARGE SCALE GENOMIC DNA]</scope>
    <source>
        <strain evidence="1 2">TB5</strain>
    </source>
</reference>
<evidence type="ECO:0000313" key="2">
    <source>
        <dbReference type="Proteomes" id="UP000595897"/>
    </source>
</evidence>
<dbReference type="Proteomes" id="UP000595897">
    <property type="component" value="Chromosome"/>
</dbReference>
<protein>
    <recommendedName>
        <fullName evidence="3">Coenzyme PQQ synthesis protein D (PqqD)</fullName>
    </recommendedName>
</protein>
<dbReference type="AlphaFoldDB" id="A0A7R7EHY8"/>
<proteinExistence type="predicted"/>
<dbReference type="KEGG" id="ahb:bsdtb5_03060"/>
<evidence type="ECO:0000313" key="1">
    <source>
        <dbReference type="EMBL" id="BCN29011.1"/>
    </source>
</evidence>
<dbReference type="RefSeq" id="WP_271714310.1">
    <property type="nucleotide sequence ID" value="NZ_AP024169.1"/>
</dbReference>
<dbReference type="InterPro" id="IPR041881">
    <property type="entry name" value="PqqD_sf"/>
</dbReference>
<sequence length="90" mass="10421">MNDNSKVKLVINLDVTDLDGEKVMIDFSTGNYFLLKGAANEIWDYIQEPIIVQDILKRLMMVYDVSEDVCRESTYAFLTQLEGYKFISLE</sequence>
<keyword evidence="2" id="KW-1185">Reference proteome</keyword>